<evidence type="ECO:0000313" key="4">
    <source>
        <dbReference type="Proteomes" id="UP000623301"/>
    </source>
</evidence>
<dbReference type="Pfam" id="PF13905">
    <property type="entry name" value="Thioredoxin_8"/>
    <property type="match status" value="1"/>
</dbReference>
<feature type="domain" description="Thioredoxin" evidence="2">
    <location>
        <begin position="290"/>
        <end position="430"/>
    </location>
</feature>
<gene>
    <name evidence="3" type="ORF">JBL43_07850</name>
</gene>
<reference evidence="3 4" key="1">
    <citation type="submission" date="2020-12" db="EMBL/GenBank/DDBJ databases">
        <title>Aureibaculum luteum sp. nov. and Aureibaculum flavum sp. nov., novel members of the family Flavobacteriaceae isolated from Antarctic intertidal sediments.</title>
        <authorList>
            <person name="He X."/>
            <person name="Zhang X."/>
        </authorList>
    </citation>
    <scope>NUCLEOTIDE SEQUENCE [LARGE SCALE GENOMIC DNA]</scope>
    <source>
        <strain evidence="3 4">A20</strain>
    </source>
</reference>
<dbReference type="SUPFAM" id="SSF52833">
    <property type="entry name" value="Thioredoxin-like"/>
    <property type="match status" value="1"/>
</dbReference>
<keyword evidence="4" id="KW-1185">Reference proteome</keyword>
<dbReference type="InterPro" id="IPR017937">
    <property type="entry name" value="Thioredoxin_CS"/>
</dbReference>
<dbReference type="Gene3D" id="3.40.30.10">
    <property type="entry name" value="Glutaredoxin"/>
    <property type="match status" value="1"/>
</dbReference>
<dbReference type="InterPro" id="IPR036249">
    <property type="entry name" value="Thioredoxin-like_sf"/>
</dbReference>
<dbReference type="PROSITE" id="PS51352">
    <property type="entry name" value="THIOREDOXIN_2"/>
    <property type="match status" value="1"/>
</dbReference>
<dbReference type="InterPro" id="IPR050553">
    <property type="entry name" value="Thioredoxin_ResA/DsbE_sf"/>
</dbReference>
<evidence type="ECO:0000313" key="3">
    <source>
        <dbReference type="EMBL" id="MBJ2174146.1"/>
    </source>
</evidence>
<dbReference type="RefSeq" id="WP_198840898.1">
    <property type="nucleotide sequence ID" value="NZ_JAEHFJ010000003.1"/>
</dbReference>
<dbReference type="Proteomes" id="UP000623301">
    <property type="component" value="Unassembled WGS sequence"/>
</dbReference>
<evidence type="ECO:0000256" key="1">
    <source>
        <dbReference type="ARBA" id="ARBA00023284"/>
    </source>
</evidence>
<accession>A0ABS0WQ95</accession>
<comment type="caution">
    <text evidence="3">The sequence shown here is derived from an EMBL/GenBank/DDBJ whole genome shotgun (WGS) entry which is preliminary data.</text>
</comment>
<dbReference type="CDD" id="cd02966">
    <property type="entry name" value="TlpA_like_family"/>
    <property type="match status" value="1"/>
</dbReference>
<protein>
    <submittedName>
        <fullName evidence="3">TlpA family protein disulfide reductase</fullName>
    </submittedName>
</protein>
<dbReference type="PROSITE" id="PS00194">
    <property type="entry name" value="THIOREDOXIN_1"/>
    <property type="match status" value="1"/>
</dbReference>
<organism evidence="3 4">
    <name type="scientific">Aureibaculum flavum</name>
    <dbReference type="NCBI Taxonomy" id="2795986"/>
    <lineage>
        <taxon>Bacteria</taxon>
        <taxon>Pseudomonadati</taxon>
        <taxon>Bacteroidota</taxon>
        <taxon>Flavobacteriia</taxon>
        <taxon>Flavobacteriales</taxon>
        <taxon>Flavobacteriaceae</taxon>
        <taxon>Aureibaculum</taxon>
    </lineage>
</organism>
<sequence>MSKTNVNDISIELTKTDNDSIAFDNFYSIKMVSSLYNFNPKFYQSQFEYKNIPNVDSLLISTLVQDYNKFKYDLYKLGFLDSLSPRIDSLIEKKKPALNVQAIVTYFSNGKQTVIFDENNNKDFSDDQVLTFNENYYLEYKDQRIDTNLPVQNLNLRLEINDSIIFQKRKVIIYPSAYSYYTGSLSNDEVINKSRIHFKFKDYWKGKFSYQDKKYDLAIQGFHPRYLTFLIKPDSFSFSKTSSEYNANFTYKLKDTIQLNNDYFVLDTIKQDMFALKLKKLDSLKEFFSDKMGYKLKDYQLLDLNTIPFSVDSALKEKDYVLLDFWGTWCLPCKALTPQLKSLFDTFENLNIVGIATDRDIASVKDYVKKNDISWKNTFNDASPKGIKRDLRISAYPTFILIDNNRNIVYRGVGKLALNEIEEIINKKTRNK</sequence>
<dbReference type="PANTHER" id="PTHR42852">
    <property type="entry name" value="THIOL:DISULFIDE INTERCHANGE PROTEIN DSBE"/>
    <property type="match status" value="1"/>
</dbReference>
<dbReference type="PANTHER" id="PTHR42852:SF13">
    <property type="entry name" value="PROTEIN DIPZ"/>
    <property type="match status" value="1"/>
</dbReference>
<keyword evidence="1" id="KW-0676">Redox-active center</keyword>
<dbReference type="InterPro" id="IPR012336">
    <property type="entry name" value="Thioredoxin-like_fold"/>
</dbReference>
<dbReference type="InterPro" id="IPR013766">
    <property type="entry name" value="Thioredoxin_domain"/>
</dbReference>
<proteinExistence type="predicted"/>
<name>A0ABS0WQ95_9FLAO</name>
<dbReference type="EMBL" id="JAEHFJ010000003">
    <property type="protein sequence ID" value="MBJ2174146.1"/>
    <property type="molecule type" value="Genomic_DNA"/>
</dbReference>
<evidence type="ECO:0000259" key="2">
    <source>
        <dbReference type="PROSITE" id="PS51352"/>
    </source>
</evidence>